<dbReference type="HOGENOM" id="CLU_2762984_0_0_1"/>
<dbReference type="InParanoid" id="A0A061EUE5"/>
<dbReference type="EMBL" id="CM001883">
    <property type="protein sequence ID" value="EOY08665.1"/>
    <property type="molecule type" value="Genomic_DNA"/>
</dbReference>
<dbReference type="Proteomes" id="UP000026915">
    <property type="component" value="Chromosome 5"/>
</dbReference>
<reference evidence="1 2" key="1">
    <citation type="journal article" date="2013" name="Genome Biol.">
        <title>The genome sequence of the most widely cultivated cacao type and its use to identify candidate genes regulating pod color.</title>
        <authorList>
            <person name="Motamayor J.C."/>
            <person name="Mockaitis K."/>
            <person name="Schmutz J."/>
            <person name="Haiminen N."/>
            <person name="Iii D.L."/>
            <person name="Cornejo O."/>
            <person name="Findley S.D."/>
            <person name="Zheng P."/>
            <person name="Utro F."/>
            <person name="Royaert S."/>
            <person name="Saski C."/>
            <person name="Jenkins J."/>
            <person name="Podicheti R."/>
            <person name="Zhao M."/>
            <person name="Scheffler B.E."/>
            <person name="Stack J.C."/>
            <person name="Feltus F.A."/>
            <person name="Mustiga G.M."/>
            <person name="Amores F."/>
            <person name="Phillips W."/>
            <person name="Marelli J.P."/>
            <person name="May G.D."/>
            <person name="Shapiro H."/>
            <person name="Ma J."/>
            <person name="Bustamante C.D."/>
            <person name="Schnell R.J."/>
            <person name="Main D."/>
            <person name="Gilbert D."/>
            <person name="Parida L."/>
            <person name="Kuhn D.N."/>
        </authorList>
    </citation>
    <scope>NUCLEOTIDE SEQUENCE [LARGE SCALE GENOMIC DNA]</scope>
    <source>
        <strain evidence="2">cv. Matina 1-6</strain>
    </source>
</reference>
<organism evidence="1 2">
    <name type="scientific">Theobroma cacao</name>
    <name type="common">Cacao</name>
    <name type="synonym">Cocoa</name>
    <dbReference type="NCBI Taxonomy" id="3641"/>
    <lineage>
        <taxon>Eukaryota</taxon>
        <taxon>Viridiplantae</taxon>
        <taxon>Streptophyta</taxon>
        <taxon>Embryophyta</taxon>
        <taxon>Tracheophyta</taxon>
        <taxon>Spermatophyta</taxon>
        <taxon>Magnoliopsida</taxon>
        <taxon>eudicotyledons</taxon>
        <taxon>Gunneridae</taxon>
        <taxon>Pentapetalae</taxon>
        <taxon>rosids</taxon>
        <taxon>malvids</taxon>
        <taxon>Malvales</taxon>
        <taxon>Malvaceae</taxon>
        <taxon>Byttnerioideae</taxon>
        <taxon>Theobroma</taxon>
    </lineage>
</organism>
<accession>A0A061EUE5</accession>
<dbReference type="Gramene" id="EOY08665">
    <property type="protein sequence ID" value="EOY08665"/>
    <property type="gene ID" value="TCM_023654"/>
</dbReference>
<sequence length="70" mass="8531">MIICCKMIFFYAAKMKTYLAKLLKKNLLLRIEFLAVRFSFERKHANYKKTSYKPIDLRKPAMKNYYKIDQ</sequence>
<dbReference type="AlphaFoldDB" id="A0A061EUE5"/>
<gene>
    <name evidence="1" type="ORF">TCM_023654</name>
</gene>
<keyword evidence="2" id="KW-1185">Reference proteome</keyword>
<evidence type="ECO:0000313" key="1">
    <source>
        <dbReference type="EMBL" id="EOY08665.1"/>
    </source>
</evidence>
<name>A0A061EUE5_THECC</name>
<proteinExistence type="predicted"/>
<evidence type="ECO:0000313" key="2">
    <source>
        <dbReference type="Proteomes" id="UP000026915"/>
    </source>
</evidence>
<protein>
    <submittedName>
        <fullName evidence="1">Uncharacterized protein</fullName>
    </submittedName>
</protein>